<dbReference type="PANTHER" id="PTHR21403:SF10">
    <property type="entry name" value="ATP PHOSPHORIBOSYLTRANSFERASE"/>
    <property type="match status" value="1"/>
</dbReference>
<evidence type="ECO:0000256" key="14">
    <source>
        <dbReference type="ARBA" id="ARBA00023102"/>
    </source>
</evidence>
<comment type="function">
    <text evidence="15 17">Catalyzes the condensation of ATP and 5-phosphoribose 1-diphosphate to form N'-(5'-phosphoribosyl)-ATP (PR-ATP). Has a crucial role in the pathway because the rate of histidine biosynthesis seems to be controlled primarily by regulation of HisG enzymatic activity.</text>
</comment>
<keyword evidence="7 17" id="KW-0028">Amino-acid biosynthesis</keyword>
<evidence type="ECO:0000256" key="13">
    <source>
        <dbReference type="ARBA" id="ARBA00022842"/>
    </source>
</evidence>
<dbReference type="EMBL" id="BAOS01000029">
    <property type="protein sequence ID" value="GAX62354.1"/>
    <property type="molecule type" value="Genomic_DNA"/>
</dbReference>
<dbReference type="PROSITE" id="PS01319">
    <property type="entry name" value="RBFA"/>
    <property type="match status" value="1"/>
</dbReference>
<keyword evidence="9 17" id="KW-0808">Transferase</keyword>
<dbReference type="CDD" id="cd13593">
    <property type="entry name" value="PBP2_HisGL3"/>
    <property type="match status" value="1"/>
</dbReference>
<dbReference type="HAMAP" id="MF_00079">
    <property type="entry name" value="HisG_Long"/>
    <property type="match status" value="1"/>
</dbReference>
<keyword evidence="13 17" id="KW-0460">Magnesium</keyword>
<keyword evidence="8 17" id="KW-0328">Glycosyltransferase</keyword>
<keyword evidence="12 17" id="KW-0067">ATP-binding</keyword>
<dbReference type="NCBIfam" id="TIGR03455">
    <property type="entry name" value="HisG_C-term"/>
    <property type="match status" value="1"/>
</dbReference>
<dbReference type="GO" id="GO:0000287">
    <property type="term" value="F:magnesium ion binding"/>
    <property type="evidence" value="ECO:0007669"/>
    <property type="project" value="UniProtKB-UniRule"/>
</dbReference>
<evidence type="ECO:0000256" key="5">
    <source>
        <dbReference type="ARBA" id="ARBA00022490"/>
    </source>
</evidence>
<comment type="caution">
    <text evidence="20">The sequence shown here is derived from an EMBL/GenBank/DDBJ whole genome shotgun (WGS) entry which is preliminary data.</text>
</comment>
<evidence type="ECO:0000256" key="1">
    <source>
        <dbReference type="ARBA" id="ARBA00000915"/>
    </source>
</evidence>
<keyword evidence="6 16" id="KW-0690">Ribosome biogenesis</keyword>
<evidence type="ECO:0000259" key="18">
    <source>
        <dbReference type="Pfam" id="PF01634"/>
    </source>
</evidence>
<comment type="cofactor">
    <cofactor evidence="17">
        <name>Mg(2+)</name>
        <dbReference type="ChEBI" id="CHEBI:18420"/>
    </cofactor>
</comment>
<reference evidence="21" key="1">
    <citation type="journal article" date="2017" name="Environ. Microbiol. Rep.">
        <title>Genetic Diversity of Marine Anaerobic Ammonium-Oxidizing Bacteria as Revealed by Genomic and Proteomic Analyses of 'Candidatus Scalindua japonica'.</title>
        <authorList>
            <person name="Oshiki M."/>
            <person name="Mizuto K."/>
            <person name="Kimura Z."/>
            <person name="Kindaichi T."/>
            <person name="Satoh H."/>
            <person name="Okabe S."/>
        </authorList>
    </citation>
    <scope>NUCLEOTIDE SEQUENCE [LARGE SCALE GENOMIC DNA]</scope>
    <source>
        <strain evidence="21">husup-a2</strain>
    </source>
</reference>
<evidence type="ECO:0000256" key="2">
    <source>
        <dbReference type="ARBA" id="ARBA00004496"/>
    </source>
</evidence>
<evidence type="ECO:0000256" key="17">
    <source>
        <dbReference type="HAMAP-Rule" id="MF_00079"/>
    </source>
</evidence>
<evidence type="ECO:0000256" key="7">
    <source>
        <dbReference type="ARBA" id="ARBA00022605"/>
    </source>
</evidence>
<evidence type="ECO:0000313" key="21">
    <source>
        <dbReference type="Proteomes" id="UP000218542"/>
    </source>
</evidence>
<organism evidence="20 21">
    <name type="scientific">Candidatus Scalindua japonica</name>
    <dbReference type="NCBI Taxonomy" id="1284222"/>
    <lineage>
        <taxon>Bacteria</taxon>
        <taxon>Pseudomonadati</taxon>
        <taxon>Planctomycetota</taxon>
        <taxon>Candidatus Brocadiia</taxon>
        <taxon>Candidatus Brocadiales</taxon>
        <taxon>Candidatus Scalinduaceae</taxon>
        <taxon>Candidatus Scalindua</taxon>
    </lineage>
</organism>
<evidence type="ECO:0000256" key="16">
    <source>
        <dbReference type="HAMAP-Rule" id="MF_00003"/>
    </source>
</evidence>
<dbReference type="NCBIfam" id="TIGR00082">
    <property type="entry name" value="rbfA"/>
    <property type="match status" value="1"/>
</dbReference>
<dbReference type="OrthoDB" id="9801867at2"/>
<comment type="similarity">
    <text evidence="16">Belongs to the RbfA family.</text>
</comment>
<evidence type="ECO:0000259" key="19">
    <source>
        <dbReference type="Pfam" id="PF08029"/>
    </source>
</evidence>
<dbReference type="InterPro" id="IPR000238">
    <property type="entry name" value="RbfA"/>
</dbReference>
<evidence type="ECO:0000313" key="20">
    <source>
        <dbReference type="EMBL" id="GAX62354.1"/>
    </source>
</evidence>
<dbReference type="InterPro" id="IPR013115">
    <property type="entry name" value="HisG_C"/>
</dbReference>
<comment type="activity regulation">
    <text evidence="17">Feedback inhibited by histidine.</text>
</comment>
<dbReference type="EC" id="2.4.2.17" evidence="17"/>
<proteinExistence type="inferred from homology"/>
<dbReference type="Gene3D" id="3.40.190.10">
    <property type="entry name" value="Periplasmic binding protein-like II"/>
    <property type="match status" value="2"/>
</dbReference>
<evidence type="ECO:0000256" key="10">
    <source>
        <dbReference type="ARBA" id="ARBA00022723"/>
    </source>
</evidence>
<accession>A0A286U2J1</accession>
<dbReference type="NCBIfam" id="TIGR00070">
    <property type="entry name" value="hisG"/>
    <property type="match status" value="1"/>
</dbReference>
<dbReference type="SUPFAM" id="SSF89919">
    <property type="entry name" value="Ribosome-binding factor A, RbfA"/>
    <property type="match status" value="1"/>
</dbReference>
<keyword evidence="14 17" id="KW-0368">Histidine biosynthesis</keyword>
<dbReference type="Proteomes" id="UP000218542">
    <property type="component" value="Unassembled WGS sequence"/>
</dbReference>
<keyword evidence="21" id="KW-1185">Reference proteome</keyword>
<gene>
    <name evidence="16" type="primary">rbfA</name>
    <name evidence="17" type="synonym">hisG</name>
    <name evidence="20" type="ORF">SCALIN_C29_0143</name>
</gene>
<evidence type="ECO:0000256" key="4">
    <source>
        <dbReference type="ARBA" id="ARBA00007955"/>
    </source>
</evidence>
<dbReference type="InterPro" id="IPR001348">
    <property type="entry name" value="ATP_PRibTrfase_HisG"/>
</dbReference>
<dbReference type="GO" id="GO:0005524">
    <property type="term" value="F:ATP binding"/>
    <property type="evidence" value="ECO:0007669"/>
    <property type="project" value="UniProtKB-KW"/>
</dbReference>
<dbReference type="InterPro" id="IPR023799">
    <property type="entry name" value="RbfA_dom_sf"/>
</dbReference>
<dbReference type="InterPro" id="IPR013820">
    <property type="entry name" value="ATP_PRibTrfase_cat"/>
</dbReference>
<dbReference type="PANTHER" id="PTHR21403">
    <property type="entry name" value="ATP PHOSPHORIBOSYLTRANSFERASE ATP-PRTASE"/>
    <property type="match status" value="1"/>
</dbReference>
<comment type="subunit">
    <text evidence="16">Monomer. Binds 30S ribosomal subunits, but not 50S ribosomal subunits or 70S ribosomes.</text>
</comment>
<feature type="domain" description="ATP phosphoribosyltransferase catalytic" evidence="18">
    <location>
        <begin position="174"/>
        <end position="330"/>
    </location>
</feature>
<sequence>MTRRLERVRGLIEQEISKVILYKLQDPRVNMVSVTRVDPSADLRLAKVYVAVQGDEKLQKDTLNALRHAKGFVQSEIASSLKLKNTPSLTFYLDEGKKKGGHILELIEKAVREDNNAGNRDGEKMKKLSFGLPKGSLQESTIGMMKNAGYKVYVSSRSYYPSIDDDEMSVRLIRPQDMARYVEKGIIDAGLTGQDWVEEAGADVRCVEKLVYAKQQLTKVRWVLAVPEDSAIESVDDLQGKRISTELVNVTKKYLEERGVQAEVEFSHGATEAKAPDLVDAIVELTETGSSLRANKLRIIETVTESATVFISNHKSWEDPWKRQKIENLAILFHGAIIARDKVGLKMNISNEGLNVLLEKLPALRTPTISPLSGNAGYAIETVMDESVVRNIIPELKRIGAEGIIEYPLNKVIL</sequence>
<dbReference type="GO" id="GO:0003879">
    <property type="term" value="F:ATP phosphoribosyltransferase activity"/>
    <property type="evidence" value="ECO:0007669"/>
    <property type="project" value="UniProtKB-UniRule"/>
</dbReference>
<dbReference type="InterPro" id="IPR011322">
    <property type="entry name" value="N-reg_PII-like_a/b"/>
</dbReference>
<evidence type="ECO:0000256" key="15">
    <source>
        <dbReference type="ARBA" id="ARBA00024861"/>
    </source>
</evidence>
<comment type="catalytic activity">
    <reaction evidence="1 17">
        <text>1-(5-phospho-beta-D-ribosyl)-ATP + diphosphate = 5-phospho-alpha-D-ribose 1-diphosphate + ATP</text>
        <dbReference type="Rhea" id="RHEA:18473"/>
        <dbReference type="ChEBI" id="CHEBI:30616"/>
        <dbReference type="ChEBI" id="CHEBI:33019"/>
        <dbReference type="ChEBI" id="CHEBI:58017"/>
        <dbReference type="ChEBI" id="CHEBI:73183"/>
        <dbReference type="EC" id="2.4.2.17"/>
    </reaction>
</comment>
<comment type="subcellular location">
    <subcellularLocation>
        <location evidence="2 16">Cytoplasm</location>
    </subcellularLocation>
</comment>
<dbReference type="SUPFAM" id="SSF54913">
    <property type="entry name" value="GlnB-like"/>
    <property type="match status" value="1"/>
</dbReference>
<dbReference type="GO" id="GO:0005737">
    <property type="term" value="C:cytoplasm"/>
    <property type="evidence" value="ECO:0007669"/>
    <property type="project" value="UniProtKB-SubCell"/>
</dbReference>
<comment type="similarity">
    <text evidence="4 17">Belongs to the ATP phosphoribosyltransferase family. Long subfamily.</text>
</comment>
<dbReference type="SUPFAM" id="SSF53850">
    <property type="entry name" value="Periplasmic binding protein-like II"/>
    <property type="match status" value="1"/>
</dbReference>
<dbReference type="Pfam" id="PF02033">
    <property type="entry name" value="RBFA"/>
    <property type="match status" value="1"/>
</dbReference>
<comment type="pathway">
    <text evidence="3 17">Amino-acid biosynthesis; L-histidine biosynthesis; L-histidine from 5-phospho-alpha-D-ribose 1-diphosphate: step 1/9.</text>
</comment>
<comment type="function">
    <text evidence="16">One of several proteins that assist in the late maturation steps of the functional core of the 30S ribosomal subunit. Associates with free 30S ribosomal subunits (but not with 30S subunits that are part of 70S ribosomes or polysomes). Required for efficient processing of 16S rRNA. May interact with the 5'-terminal helix region of 16S rRNA.</text>
</comment>
<dbReference type="GO" id="GO:0000105">
    <property type="term" value="P:L-histidine biosynthetic process"/>
    <property type="evidence" value="ECO:0007669"/>
    <property type="project" value="UniProtKB-UniRule"/>
</dbReference>
<dbReference type="InterPro" id="IPR015867">
    <property type="entry name" value="N-reg_PII/ATP_PRibTrfase_C"/>
</dbReference>
<dbReference type="InterPro" id="IPR020621">
    <property type="entry name" value="ATP-PRT_HisG_long"/>
</dbReference>
<dbReference type="HAMAP" id="MF_00003">
    <property type="entry name" value="RbfA"/>
    <property type="match status" value="1"/>
</dbReference>
<evidence type="ECO:0000256" key="8">
    <source>
        <dbReference type="ARBA" id="ARBA00022676"/>
    </source>
</evidence>
<dbReference type="AlphaFoldDB" id="A0A286U2J1"/>
<dbReference type="Gene3D" id="3.30.70.120">
    <property type="match status" value="1"/>
</dbReference>
<feature type="domain" description="Histidine biosynthesis HisG C-terminal" evidence="19">
    <location>
        <begin position="339"/>
        <end position="411"/>
    </location>
</feature>
<name>A0A286U2J1_9BACT</name>
<evidence type="ECO:0000256" key="9">
    <source>
        <dbReference type="ARBA" id="ARBA00022679"/>
    </source>
</evidence>
<dbReference type="UniPathway" id="UPA00031">
    <property type="reaction ID" value="UER00006"/>
</dbReference>
<dbReference type="InterPro" id="IPR020053">
    <property type="entry name" value="Ribosome-bd_factorA_CS"/>
</dbReference>
<evidence type="ECO:0000256" key="3">
    <source>
        <dbReference type="ARBA" id="ARBA00004667"/>
    </source>
</evidence>
<keyword evidence="5 16" id="KW-0963">Cytoplasm</keyword>
<dbReference type="Pfam" id="PF01634">
    <property type="entry name" value="HisG"/>
    <property type="match status" value="1"/>
</dbReference>
<dbReference type="GO" id="GO:0030490">
    <property type="term" value="P:maturation of SSU-rRNA"/>
    <property type="evidence" value="ECO:0007669"/>
    <property type="project" value="UniProtKB-UniRule"/>
</dbReference>
<dbReference type="Pfam" id="PF08029">
    <property type="entry name" value="HisG_C"/>
    <property type="match status" value="1"/>
</dbReference>
<evidence type="ECO:0000256" key="12">
    <source>
        <dbReference type="ARBA" id="ARBA00022840"/>
    </source>
</evidence>
<keyword evidence="10 17" id="KW-0479">Metal-binding</keyword>
<dbReference type="Gene3D" id="3.30.300.20">
    <property type="match status" value="1"/>
</dbReference>
<dbReference type="InterPro" id="IPR015946">
    <property type="entry name" value="KH_dom-like_a/b"/>
</dbReference>
<evidence type="ECO:0000256" key="6">
    <source>
        <dbReference type="ARBA" id="ARBA00022517"/>
    </source>
</evidence>
<protein>
    <recommendedName>
        <fullName evidence="16 17">Multifunctional fusion protein</fullName>
    </recommendedName>
    <domain>
        <recommendedName>
            <fullName evidence="17">ATP phosphoribosyltransferase</fullName>
            <shortName evidence="17">ATP-PRT</shortName>
            <shortName evidence="17">ATP-PRTase</shortName>
            <ecNumber evidence="17">2.4.2.17</ecNumber>
        </recommendedName>
    </domain>
    <domain>
        <recommendedName>
            <fullName evidence="16">Ribosome-binding factor A</fullName>
        </recommendedName>
    </domain>
</protein>
<keyword evidence="11 17" id="KW-0547">Nucleotide-binding</keyword>
<evidence type="ECO:0000256" key="11">
    <source>
        <dbReference type="ARBA" id="ARBA00022741"/>
    </source>
</evidence>